<reference evidence="3 4" key="1">
    <citation type="submission" date="2020-04" db="EMBL/GenBank/DDBJ databases">
        <title>Flammeovirga sp. SR4, a novel species isolated from seawater.</title>
        <authorList>
            <person name="Wang X."/>
        </authorList>
    </citation>
    <scope>NUCLEOTIDE SEQUENCE [LARGE SCALE GENOMIC DNA]</scope>
    <source>
        <strain evidence="3 4">SR4</strain>
    </source>
</reference>
<evidence type="ECO:0000256" key="1">
    <source>
        <dbReference type="SAM" id="SignalP"/>
    </source>
</evidence>
<gene>
    <name evidence="3" type="ORF">HGP29_25960</name>
</gene>
<dbReference type="InterPro" id="IPR051781">
    <property type="entry name" value="Metallo-dep_Hydrolase"/>
</dbReference>
<name>A0A7X8SQR3_9BACT</name>
<proteinExistence type="predicted"/>
<organism evidence="3 4">
    <name type="scientific">Flammeovirga agarivorans</name>
    <dbReference type="NCBI Taxonomy" id="2726742"/>
    <lineage>
        <taxon>Bacteria</taxon>
        <taxon>Pseudomonadati</taxon>
        <taxon>Bacteroidota</taxon>
        <taxon>Cytophagia</taxon>
        <taxon>Cytophagales</taxon>
        <taxon>Flammeovirgaceae</taxon>
        <taxon>Flammeovirga</taxon>
    </lineage>
</organism>
<dbReference type="Proteomes" id="UP000585050">
    <property type="component" value="Unassembled WGS sequence"/>
</dbReference>
<dbReference type="SUPFAM" id="SSF51338">
    <property type="entry name" value="Composite domain of metallo-dependent hydrolases"/>
    <property type="match status" value="1"/>
</dbReference>
<dbReference type="Pfam" id="PF01979">
    <property type="entry name" value="Amidohydro_1"/>
    <property type="match status" value="1"/>
</dbReference>
<dbReference type="RefSeq" id="WP_168885386.1">
    <property type="nucleotide sequence ID" value="NZ_JABAIL010000014.1"/>
</dbReference>
<dbReference type="AlphaFoldDB" id="A0A7X8SQR3"/>
<dbReference type="EMBL" id="JABAIL010000014">
    <property type="protein sequence ID" value="NLR94677.1"/>
    <property type="molecule type" value="Genomic_DNA"/>
</dbReference>
<dbReference type="PANTHER" id="PTHR43135:SF3">
    <property type="entry name" value="ALPHA-D-RIBOSE 1-METHYLPHOSPHONATE 5-TRIPHOSPHATE DIPHOSPHATASE"/>
    <property type="match status" value="1"/>
</dbReference>
<dbReference type="InterPro" id="IPR011059">
    <property type="entry name" value="Metal-dep_hydrolase_composite"/>
</dbReference>
<dbReference type="GO" id="GO:0016810">
    <property type="term" value="F:hydrolase activity, acting on carbon-nitrogen (but not peptide) bonds"/>
    <property type="evidence" value="ECO:0007669"/>
    <property type="project" value="InterPro"/>
</dbReference>
<feature type="signal peptide" evidence="1">
    <location>
        <begin position="1"/>
        <end position="22"/>
    </location>
</feature>
<dbReference type="InterPro" id="IPR032466">
    <property type="entry name" value="Metal_Hydrolase"/>
</dbReference>
<keyword evidence="1" id="KW-0732">Signal</keyword>
<evidence type="ECO:0000313" key="4">
    <source>
        <dbReference type="Proteomes" id="UP000585050"/>
    </source>
</evidence>
<evidence type="ECO:0000259" key="2">
    <source>
        <dbReference type="Pfam" id="PF01979"/>
    </source>
</evidence>
<keyword evidence="4" id="KW-1185">Reference proteome</keyword>
<dbReference type="SUPFAM" id="SSF51556">
    <property type="entry name" value="Metallo-dependent hydrolases"/>
    <property type="match status" value="1"/>
</dbReference>
<comment type="caution">
    <text evidence="3">The sequence shown here is derived from an EMBL/GenBank/DDBJ whole genome shotgun (WGS) entry which is preliminary data.</text>
</comment>
<protein>
    <submittedName>
        <fullName evidence="3">Amidohydrolase family protein</fullName>
    </submittedName>
</protein>
<dbReference type="Gene3D" id="3.20.20.140">
    <property type="entry name" value="Metal-dependent hydrolases"/>
    <property type="match status" value="1"/>
</dbReference>
<dbReference type="PANTHER" id="PTHR43135">
    <property type="entry name" value="ALPHA-D-RIBOSE 1-METHYLPHOSPHONATE 5-TRIPHOSPHATE DIPHOSPHATASE"/>
    <property type="match status" value="1"/>
</dbReference>
<evidence type="ECO:0000313" key="3">
    <source>
        <dbReference type="EMBL" id="NLR94677.1"/>
    </source>
</evidence>
<dbReference type="Gene3D" id="2.30.40.10">
    <property type="entry name" value="Urease, subunit C, domain 1"/>
    <property type="match status" value="1"/>
</dbReference>
<accession>A0A7X8SQR3</accession>
<dbReference type="InterPro" id="IPR006680">
    <property type="entry name" value="Amidohydro-rel"/>
</dbReference>
<keyword evidence="3" id="KW-0378">Hydrolase</keyword>
<feature type="domain" description="Amidohydrolase-related" evidence="2">
    <location>
        <begin position="263"/>
        <end position="410"/>
    </location>
</feature>
<feature type="chain" id="PRO_5031383746" evidence="1">
    <location>
        <begin position="23"/>
        <end position="429"/>
    </location>
</feature>
<sequence>MRFNKYIVAFIGILGICQISQAQVPSPGEKQNKGIVLKGGTVHDGNGNVKENTDVAFIDGKISFIGNNFSDAEYSVINVQGKHLYPGFILPTSPLGLVEIEAVSASSDTYETGKSNPEVRSVIAYNTDSHVIPTVRSNGVLVEQVMPQGGLFSGRSSIVQLDAWNWEDAIVKENDGQHLHWPKKYYQNSWTNPDKSLQTSKSYYKTVDLIEQTLMDAEAYSMAPTPNVPDFPLEALKGIFQGTEKLYIHVDEAKSIISSVKLAQKYHIKDIVVVGGADAWLITDFLKENDIPVLLTDVHSLPTREQDDVDLPFKRAKLLSDAGVLVGLTHSSASNSRNLPFYAGTLVAYGVSQEDALKMITSNTATILGIEKQFGSLETGKSATLIISEGDVLDMRTSIITHAFIDGRTVDLNNKHEMLYQKFKKKYDN</sequence>